<feature type="domain" description="Cytochrome b561" evidence="12">
    <location>
        <begin position="275"/>
        <end position="487"/>
    </location>
</feature>
<dbReference type="InterPro" id="IPR006593">
    <property type="entry name" value="Cyt_b561/ferric_Rdtase_TM"/>
</dbReference>
<dbReference type="PANTHER" id="PTHR45828">
    <property type="entry name" value="CYTOCHROME B561/FERRIC REDUCTASE TRANSMEMBRANE"/>
    <property type="match status" value="1"/>
</dbReference>
<name>A0A3B3S1C4_9TELE</name>
<keyword evidence="9" id="KW-0325">Glycoprotein</keyword>
<evidence type="ECO:0000256" key="1">
    <source>
        <dbReference type="ARBA" id="ARBA00001970"/>
    </source>
</evidence>
<dbReference type="STRING" id="1676925.ENSPKIP00000024524"/>
<comment type="similarity">
    <text evidence="3">Belongs to the FRRS1 family.</text>
</comment>
<evidence type="ECO:0000256" key="4">
    <source>
        <dbReference type="ARBA" id="ARBA00022448"/>
    </source>
</evidence>
<feature type="signal peptide" evidence="11">
    <location>
        <begin position="1"/>
        <end position="18"/>
    </location>
</feature>
<keyword evidence="8 10" id="KW-0472">Membrane</keyword>
<sequence length="507" mass="56032">MHVYMLLTIVWTLRAVGGFSSGKVQNSCNTMEPQHKTTGQTSQAPFSISVHPTTFRKGDVIAVTLQAGPNPFKGFLLQARRVGQTKPLGTFTVRKSDAQLLNCSGLNNSAVSHTSASLKTSVTALWTAPVTGNLGNITFSATFVQTEKVYWTQVKSSVVIYNAKPLQNTSTTAPSLITISSNGCGASKVCLSQPDNCNPATSSSCYFMSVVMSSNSSDLHMEISGPSDGYVSIGFSYDLFMYKWKGIVCFISAQNISDISVSYANGVISCTFTSHDPISFYRSSTPTTSSYLFYAYGPVSGRHQLQQHIYFSDWFCCDFLCNFSLVGSLMLIAWMTTGSLGMIIARYLKRATKGRGYWNRDLWFLAHVGLLSLSYILTIIAFILIFANAGDWFDNPHSVLGCLVMILTFFQPIVAIFRCQPSHKWRYIFNWIHALNGLTIKGLAVGAIFTGLQLVDTSPNQWLPKVMGGFVGWEALFFLLFDFYAQWMPEACALFLWVEKIFGKVCS</sequence>
<dbReference type="AlphaFoldDB" id="A0A3B3S1C4"/>
<evidence type="ECO:0000259" key="12">
    <source>
        <dbReference type="PROSITE" id="PS50939"/>
    </source>
</evidence>
<feature type="transmembrane region" description="Helical" evidence="10">
    <location>
        <begin position="475"/>
        <end position="498"/>
    </location>
</feature>
<dbReference type="InterPro" id="IPR002861">
    <property type="entry name" value="Reeler_dom"/>
</dbReference>
<organism evidence="14 15">
    <name type="scientific">Paramormyrops kingsleyae</name>
    <dbReference type="NCBI Taxonomy" id="1676925"/>
    <lineage>
        <taxon>Eukaryota</taxon>
        <taxon>Metazoa</taxon>
        <taxon>Chordata</taxon>
        <taxon>Craniata</taxon>
        <taxon>Vertebrata</taxon>
        <taxon>Euteleostomi</taxon>
        <taxon>Actinopterygii</taxon>
        <taxon>Neopterygii</taxon>
        <taxon>Teleostei</taxon>
        <taxon>Osteoglossocephala</taxon>
        <taxon>Osteoglossomorpha</taxon>
        <taxon>Osteoglossiformes</taxon>
        <taxon>Mormyridae</taxon>
        <taxon>Paramormyrops</taxon>
    </lineage>
</organism>
<evidence type="ECO:0000256" key="9">
    <source>
        <dbReference type="ARBA" id="ARBA00023180"/>
    </source>
</evidence>
<feature type="transmembrane region" description="Helical" evidence="10">
    <location>
        <begin position="438"/>
        <end position="455"/>
    </location>
</feature>
<evidence type="ECO:0000259" key="13">
    <source>
        <dbReference type="PROSITE" id="PS51019"/>
    </source>
</evidence>
<keyword evidence="15" id="KW-1185">Reference proteome</keyword>
<dbReference type="PANTHER" id="PTHR45828:SF44">
    <property type="entry name" value="FERRIC-CHELATE REDUCTASE 1-RELATED"/>
    <property type="match status" value="1"/>
</dbReference>
<feature type="transmembrane region" description="Helical" evidence="10">
    <location>
        <begin position="323"/>
        <end position="344"/>
    </location>
</feature>
<evidence type="ECO:0000256" key="10">
    <source>
        <dbReference type="SAM" id="Phobius"/>
    </source>
</evidence>
<keyword evidence="11" id="KW-0732">Signal</keyword>
<feature type="transmembrane region" description="Helical" evidence="10">
    <location>
        <begin position="398"/>
        <end position="417"/>
    </location>
</feature>
<comment type="cofactor">
    <cofactor evidence="1">
        <name>heme b</name>
        <dbReference type="ChEBI" id="CHEBI:60344"/>
    </cofactor>
</comment>
<proteinExistence type="inferred from homology"/>
<feature type="chain" id="PRO_5017319824" evidence="11">
    <location>
        <begin position="19"/>
        <end position="507"/>
    </location>
</feature>
<dbReference type="CDD" id="cd08544">
    <property type="entry name" value="Reeler"/>
    <property type="match status" value="1"/>
</dbReference>
<protein>
    <submittedName>
        <fullName evidence="14">Wu:fj05g07</fullName>
    </submittedName>
</protein>
<dbReference type="Pfam" id="PF03188">
    <property type="entry name" value="Cytochrom_B561"/>
    <property type="match status" value="1"/>
</dbReference>
<feature type="transmembrane region" description="Helical" evidence="10">
    <location>
        <begin position="364"/>
        <end position="386"/>
    </location>
</feature>
<dbReference type="PROSITE" id="PS50939">
    <property type="entry name" value="CYTOCHROME_B561"/>
    <property type="match status" value="1"/>
</dbReference>
<dbReference type="CDD" id="cd08760">
    <property type="entry name" value="Cyt_b561_FRRS1_like"/>
    <property type="match status" value="1"/>
</dbReference>
<evidence type="ECO:0000256" key="8">
    <source>
        <dbReference type="ARBA" id="ARBA00023136"/>
    </source>
</evidence>
<comment type="subcellular location">
    <subcellularLocation>
        <location evidence="2">Membrane</location>
    </subcellularLocation>
</comment>
<dbReference type="PROSITE" id="PS51019">
    <property type="entry name" value="REELIN"/>
    <property type="match status" value="1"/>
</dbReference>
<accession>A0A3B3S1C4</accession>
<reference evidence="14" key="2">
    <citation type="submission" date="2025-09" db="UniProtKB">
        <authorList>
            <consortium name="Ensembl"/>
        </authorList>
    </citation>
    <scope>IDENTIFICATION</scope>
</reference>
<evidence type="ECO:0000256" key="5">
    <source>
        <dbReference type="ARBA" id="ARBA00022692"/>
    </source>
</evidence>
<evidence type="ECO:0000313" key="15">
    <source>
        <dbReference type="Proteomes" id="UP000261540"/>
    </source>
</evidence>
<evidence type="ECO:0000256" key="3">
    <source>
        <dbReference type="ARBA" id="ARBA00009195"/>
    </source>
</evidence>
<dbReference type="Gene3D" id="1.20.120.1770">
    <property type="match status" value="1"/>
</dbReference>
<dbReference type="InterPro" id="IPR042307">
    <property type="entry name" value="Reeler_sf"/>
</dbReference>
<dbReference type="Pfam" id="PF02014">
    <property type="entry name" value="Reeler"/>
    <property type="match status" value="1"/>
</dbReference>
<feature type="domain" description="Reelin" evidence="13">
    <location>
        <begin position="9"/>
        <end position="175"/>
    </location>
</feature>
<keyword evidence="5 10" id="KW-0812">Transmembrane</keyword>
<evidence type="ECO:0000256" key="7">
    <source>
        <dbReference type="ARBA" id="ARBA00022989"/>
    </source>
</evidence>
<keyword evidence="6" id="KW-0249">Electron transport</keyword>
<keyword evidence="7 10" id="KW-1133">Transmembrane helix</keyword>
<evidence type="ECO:0000256" key="6">
    <source>
        <dbReference type="ARBA" id="ARBA00022982"/>
    </source>
</evidence>
<evidence type="ECO:0000256" key="2">
    <source>
        <dbReference type="ARBA" id="ARBA00004370"/>
    </source>
</evidence>
<evidence type="ECO:0000256" key="11">
    <source>
        <dbReference type="SAM" id="SignalP"/>
    </source>
</evidence>
<dbReference type="SMART" id="SM00665">
    <property type="entry name" value="B561"/>
    <property type="match status" value="1"/>
</dbReference>
<dbReference type="Gene3D" id="2.60.40.4060">
    <property type="entry name" value="Reeler domain"/>
    <property type="match status" value="1"/>
</dbReference>
<evidence type="ECO:0000313" key="14">
    <source>
        <dbReference type="Ensembl" id="ENSPKIP00000024524.1"/>
    </source>
</evidence>
<keyword evidence="4" id="KW-0813">Transport</keyword>
<reference evidence="14" key="1">
    <citation type="submission" date="2025-08" db="UniProtKB">
        <authorList>
            <consortium name="Ensembl"/>
        </authorList>
    </citation>
    <scope>IDENTIFICATION</scope>
</reference>
<dbReference type="Proteomes" id="UP000261540">
    <property type="component" value="Unplaced"/>
</dbReference>
<dbReference type="FunFam" id="2.60.40.4060:FF:000003">
    <property type="entry name" value="Ferric chelate reductase 1"/>
    <property type="match status" value="1"/>
</dbReference>
<dbReference type="GeneTree" id="ENSGT00940000164178"/>
<dbReference type="GO" id="GO:0016020">
    <property type="term" value="C:membrane"/>
    <property type="evidence" value="ECO:0007669"/>
    <property type="project" value="UniProtKB-SubCell"/>
</dbReference>
<dbReference type="Ensembl" id="ENSPKIT00000005232.1">
    <property type="protein sequence ID" value="ENSPKIP00000024524.1"/>
    <property type="gene ID" value="ENSPKIG00000007731.1"/>
</dbReference>
<dbReference type="InterPro" id="IPR051237">
    <property type="entry name" value="Ferric-chelate_Red/DefProt"/>
</dbReference>